<dbReference type="AlphaFoldDB" id="A0A069E5Y2"/>
<feature type="chain" id="PRO_5001663853" evidence="4">
    <location>
        <begin position="37"/>
        <end position="615"/>
    </location>
</feature>
<dbReference type="eggNOG" id="COG0729">
    <property type="taxonomic scope" value="Bacteria"/>
</dbReference>
<feature type="signal peptide" evidence="4">
    <location>
        <begin position="1"/>
        <end position="36"/>
    </location>
</feature>
<accession>A0A069E5Y2</accession>
<proteinExistence type="predicted"/>
<dbReference type="Pfam" id="PF01103">
    <property type="entry name" value="Omp85"/>
    <property type="match status" value="1"/>
</dbReference>
<dbReference type="Gene3D" id="2.40.160.50">
    <property type="entry name" value="membrane protein fhac: a member of the omp85/tpsb transporter family"/>
    <property type="match status" value="1"/>
</dbReference>
<evidence type="ECO:0000256" key="2">
    <source>
        <dbReference type="ARBA" id="ARBA00022452"/>
    </source>
</evidence>
<comment type="caution">
    <text evidence="6">The sequence shown here is derived from an EMBL/GenBank/DDBJ whole genome shotgun (WGS) entry which is preliminary data.</text>
</comment>
<evidence type="ECO:0000256" key="4">
    <source>
        <dbReference type="SAM" id="SignalP"/>
    </source>
</evidence>
<dbReference type="STRING" id="1280949.HAD_14787"/>
<name>A0A069E5Y2_9PROT</name>
<evidence type="ECO:0000259" key="5">
    <source>
        <dbReference type="Pfam" id="PF01103"/>
    </source>
</evidence>
<dbReference type="Proteomes" id="UP000027446">
    <property type="component" value="Unassembled WGS sequence"/>
</dbReference>
<dbReference type="OrthoDB" id="9769707at2"/>
<evidence type="ECO:0000256" key="3">
    <source>
        <dbReference type="ARBA" id="ARBA00023136"/>
    </source>
</evidence>
<sequence length="615" mass="65744">MVKSMASRHLSSRPRQTGTGLARCAASLALAGSLSACSLLGGNGANGGVTGTVYTPADLDGIPDNLADRADSVLQTYQAPPASLLEARRRADRAAGTVEEFLASEGYLAARAVPQRIEQSTSTPRIEITPGKRFRIASVTVDFVGDIDAGTREEVNKAQKGLLIGGPAHTSSIERMDALLVSHMKNAGYAFAISGDIDVLASRADANVEVTYTLIPGPRVKLGELVLPDEISTRPRAVRVMRTWQPGEYYTPDKIRTLRTRLRSSGLYDGIGIEISETPDADGTYPVELLLAESKPRSVGVGASLSTTEGAGIDTYWEKRNITGRGDKVRVEGAVANISRNLTAKYELPNIGRYGRTLDAEIGARQLETDAYDLTGLKTGATLSQPFNKNFTISAGAYVDVTRTVEYALTRSGPSDPIDQVTFFTPLSATYNTVKNTLDPQDGNRLFLTLEPSVSTGTVNAVYTRYLSNATTYHSFTDSLVAAARVEAGGFLGDTDVPADRLFFAGGGGTVRGYAYQSLSPQNADGDYVGGEALFDASLELRWRKSKRWGYAAFVDTGAAAADFGEVFGDLRSAFGLGVRYYPGFGPIRLDIATPISPRDGDDPVQVYISIGQAF</sequence>
<keyword evidence="2" id="KW-0812">Transmembrane</keyword>
<evidence type="ECO:0000313" key="6">
    <source>
        <dbReference type="EMBL" id="KCZ82963.1"/>
    </source>
</evidence>
<dbReference type="PANTHER" id="PTHR12815:SF42">
    <property type="entry name" value="BACTERIAL SURFACE ANTIGEN (D15) DOMAIN-CONTAINING PROTEIN"/>
    <property type="match status" value="1"/>
</dbReference>
<organism evidence="6 7">
    <name type="scientific">Hyphomonas adhaerens MHS-3</name>
    <dbReference type="NCBI Taxonomy" id="1280949"/>
    <lineage>
        <taxon>Bacteria</taxon>
        <taxon>Pseudomonadati</taxon>
        <taxon>Pseudomonadota</taxon>
        <taxon>Alphaproteobacteria</taxon>
        <taxon>Hyphomonadales</taxon>
        <taxon>Hyphomonadaceae</taxon>
        <taxon>Hyphomonas</taxon>
    </lineage>
</organism>
<gene>
    <name evidence="6" type="ORF">HAD_14787</name>
</gene>
<keyword evidence="2" id="KW-1134">Transmembrane beta strand</keyword>
<evidence type="ECO:0000313" key="7">
    <source>
        <dbReference type="Proteomes" id="UP000027446"/>
    </source>
</evidence>
<dbReference type="PATRIC" id="fig|1280949.3.peg.2997"/>
<protein>
    <submittedName>
        <fullName evidence="6">OMP85 family outer membrane protein</fullName>
    </submittedName>
</protein>
<keyword evidence="7" id="KW-1185">Reference proteome</keyword>
<keyword evidence="3" id="KW-0472">Membrane</keyword>
<dbReference type="GO" id="GO:0019867">
    <property type="term" value="C:outer membrane"/>
    <property type="evidence" value="ECO:0007669"/>
    <property type="project" value="InterPro"/>
</dbReference>
<dbReference type="EMBL" id="ARYH01000003">
    <property type="protein sequence ID" value="KCZ82963.1"/>
    <property type="molecule type" value="Genomic_DNA"/>
</dbReference>
<dbReference type="RefSeq" id="WP_084331996.1">
    <property type="nucleotide sequence ID" value="NZ_ARYH01000003.1"/>
</dbReference>
<keyword evidence="4" id="KW-0732">Signal</keyword>
<comment type="subcellular location">
    <subcellularLocation>
        <location evidence="1">Membrane</location>
    </subcellularLocation>
</comment>
<dbReference type="InterPro" id="IPR039910">
    <property type="entry name" value="D15-like"/>
</dbReference>
<feature type="domain" description="Bacterial surface antigen (D15)" evidence="5">
    <location>
        <begin position="321"/>
        <end position="615"/>
    </location>
</feature>
<reference evidence="6 7" key="1">
    <citation type="journal article" date="2014" name="Antonie Van Leeuwenhoek">
        <title>Hyphomonas beringensis sp. nov. and Hyphomonas chukchiensis sp. nov., isolated from surface seawater of the Bering Sea and Chukchi Sea.</title>
        <authorList>
            <person name="Li C."/>
            <person name="Lai Q."/>
            <person name="Li G."/>
            <person name="Dong C."/>
            <person name="Wang J."/>
            <person name="Liao Y."/>
            <person name="Shao Z."/>
        </authorList>
    </citation>
    <scope>NUCLEOTIDE SEQUENCE [LARGE SCALE GENOMIC DNA]</scope>
    <source>
        <strain evidence="6 7">MHS-3</strain>
    </source>
</reference>
<dbReference type="Gene3D" id="3.10.20.310">
    <property type="entry name" value="membrane protein fhac"/>
    <property type="match status" value="1"/>
</dbReference>
<dbReference type="InterPro" id="IPR000184">
    <property type="entry name" value="Bac_surfAg_D15"/>
</dbReference>
<dbReference type="PANTHER" id="PTHR12815">
    <property type="entry name" value="SORTING AND ASSEMBLY MACHINERY SAMM50 PROTEIN FAMILY MEMBER"/>
    <property type="match status" value="1"/>
</dbReference>
<evidence type="ECO:0000256" key="1">
    <source>
        <dbReference type="ARBA" id="ARBA00004370"/>
    </source>
</evidence>